<name>A0ABT5L9R2_9ALTE</name>
<dbReference type="Proteomes" id="UP001218788">
    <property type="component" value="Unassembled WGS sequence"/>
</dbReference>
<proteinExistence type="predicted"/>
<sequence length="101" mass="11527">MEYHQCCETPNIQKNQNANRDKWLQCNNCDHSTNLPAYASEGEYIAIWNEDFKPTYEELAAKVAELEGELDVFHCIVSESQGVAGYHLNGDIATWDELLQC</sequence>
<accession>A0ABT5L9R2</accession>
<dbReference type="RefSeq" id="WP_273642700.1">
    <property type="nucleotide sequence ID" value="NZ_JAQQXP010000004.1"/>
</dbReference>
<gene>
    <name evidence="1" type="ORF">OIK42_18885</name>
</gene>
<dbReference type="EMBL" id="JAQQXP010000004">
    <property type="protein sequence ID" value="MDC8832823.1"/>
    <property type="molecule type" value="Genomic_DNA"/>
</dbReference>
<keyword evidence="2" id="KW-1185">Reference proteome</keyword>
<protein>
    <submittedName>
        <fullName evidence="1">Uncharacterized protein</fullName>
    </submittedName>
</protein>
<evidence type="ECO:0000313" key="1">
    <source>
        <dbReference type="EMBL" id="MDC8832823.1"/>
    </source>
</evidence>
<comment type="caution">
    <text evidence="1">The sequence shown here is derived from an EMBL/GenBank/DDBJ whole genome shotgun (WGS) entry which is preliminary data.</text>
</comment>
<reference evidence="1 2" key="1">
    <citation type="submission" date="2022-10" db="EMBL/GenBank/DDBJ databases">
        <title>Alteromonas sp. chi3 Genome sequencing.</title>
        <authorList>
            <person name="Park S."/>
        </authorList>
    </citation>
    <scope>NUCLEOTIDE SEQUENCE [LARGE SCALE GENOMIC DNA]</scope>
    <source>
        <strain evidence="2">chi3</strain>
    </source>
</reference>
<organism evidence="1 2">
    <name type="scientific">Alteromonas gilva</name>
    <dbReference type="NCBI Taxonomy" id="2987522"/>
    <lineage>
        <taxon>Bacteria</taxon>
        <taxon>Pseudomonadati</taxon>
        <taxon>Pseudomonadota</taxon>
        <taxon>Gammaproteobacteria</taxon>
        <taxon>Alteromonadales</taxon>
        <taxon>Alteromonadaceae</taxon>
        <taxon>Alteromonas/Salinimonas group</taxon>
        <taxon>Alteromonas</taxon>
    </lineage>
</organism>
<evidence type="ECO:0000313" key="2">
    <source>
        <dbReference type="Proteomes" id="UP001218788"/>
    </source>
</evidence>